<reference evidence="2" key="1">
    <citation type="journal article" date="2011" name="Nature">
        <title>Genome sequence and analysis of the tuber crop potato.</title>
        <authorList>
            <consortium name="The Potato Genome Sequencing Consortium"/>
        </authorList>
    </citation>
    <scope>NUCLEOTIDE SEQUENCE [LARGE SCALE GENOMIC DNA]</scope>
    <source>
        <strain evidence="2">cv. DM1-3 516 R44</strain>
    </source>
</reference>
<dbReference type="InParanoid" id="M1DQJ4"/>
<evidence type="ECO:0000313" key="2">
    <source>
        <dbReference type="Proteomes" id="UP000011115"/>
    </source>
</evidence>
<dbReference type="Gramene" id="PGSC0003DMT400092789">
    <property type="protein sequence ID" value="PGSC0003DMT400092789"/>
    <property type="gene ID" value="PGSC0003DMG400042360"/>
</dbReference>
<dbReference type="AlphaFoldDB" id="M1DQJ4"/>
<protein>
    <submittedName>
        <fullName evidence="1">Uncharacterized protein</fullName>
    </submittedName>
</protein>
<evidence type="ECO:0000313" key="1">
    <source>
        <dbReference type="EnsemblPlants" id="PGSC0003DMT400092789"/>
    </source>
</evidence>
<dbReference type="HOGENOM" id="CLU_147681_0_0_1"/>
<proteinExistence type="predicted"/>
<reference evidence="1" key="2">
    <citation type="submission" date="2015-06" db="UniProtKB">
        <authorList>
            <consortium name="EnsemblPlants"/>
        </authorList>
    </citation>
    <scope>IDENTIFICATION</scope>
    <source>
        <strain evidence="1">DM1-3 516 R44</strain>
    </source>
</reference>
<organism evidence="1 2">
    <name type="scientific">Solanum tuberosum</name>
    <name type="common">Potato</name>
    <dbReference type="NCBI Taxonomy" id="4113"/>
    <lineage>
        <taxon>Eukaryota</taxon>
        <taxon>Viridiplantae</taxon>
        <taxon>Streptophyta</taxon>
        <taxon>Embryophyta</taxon>
        <taxon>Tracheophyta</taxon>
        <taxon>Spermatophyta</taxon>
        <taxon>Magnoliopsida</taxon>
        <taxon>eudicotyledons</taxon>
        <taxon>Gunneridae</taxon>
        <taxon>Pentapetalae</taxon>
        <taxon>asterids</taxon>
        <taxon>lamiids</taxon>
        <taxon>Solanales</taxon>
        <taxon>Solanaceae</taxon>
        <taxon>Solanoideae</taxon>
        <taxon>Solaneae</taxon>
        <taxon>Solanum</taxon>
    </lineage>
</organism>
<sequence length="118" mass="13539">MSEVELLNLWLTKAIQFLPIRRCVSSSPIHLVKRPVSNFFAKCRRICRSCENPNSGLHRNHRHGRRCATNFLQTVKFYRIQADSALSQTAERIVFAQQVGDTPIGSSAHLHTRFQTFS</sequence>
<keyword evidence="2" id="KW-1185">Reference proteome</keyword>
<dbReference type="Proteomes" id="UP000011115">
    <property type="component" value="Unassembled WGS sequence"/>
</dbReference>
<dbReference type="PaxDb" id="4113-PGSC0003DMT400092789"/>
<accession>M1DQJ4</accession>
<dbReference type="EnsemblPlants" id="PGSC0003DMT400092789">
    <property type="protein sequence ID" value="PGSC0003DMT400092789"/>
    <property type="gene ID" value="PGSC0003DMG400042360"/>
</dbReference>
<name>M1DQJ4_SOLTU</name>